<sequence>MKYAIAALRQRLPASIAVCRQALEAAGGDLSQAHALVVDQLVADYGHRTGLGVAEAAIELQAAGHDVERAMVLWRRRHPSPPPRPFAALEKGWALAAELASVGAGLRCFAHVIPGEQDTYELRMITHAARFTETAYGFDYDYAMQDAQTRVERRLVTGIPALTLLLQEYAIDEAMLCSIDAFDSCLLHGPIEAYL</sequence>
<gene>
    <name evidence="1" type="ORF">SAMN04488690_2455</name>
</gene>
<organism evidence="1 2">
    <name type="scientific">Stenotrophomonas indicatrix</name>
    <dbReference type="NCBI Taxonomy" id="2045451"/>
    <lineage>
        <taxon>Bacteria</taxon>
        <taxon>Pseudomonadati</taxon>
        <taxon>Pseudomonadota</taxon>
        <taxon>Gammaproteobacteria</taxon>
        <taxon>Lysobacterales</taxon>
        <taxon>Lysobacteraceae</taxon>
        <taxon>Stenotrophomonas</taxon>
    </lineage>
</organism>
<dbReference type="Gene3D" id="1.10.8.10">
    <property type="entry name" value="DNA helicase RuvA subunit, C-terminal domain"/>
    <property type="match status" value="1"/>
</dbReference>
<name>A0A1W1GZF2_9GAMM</name>
<proteinExistence type="predicted"/>
<dbReference type="RefSeq" id="WP_080149677.1">
    <property type="nucleotide sequence ID" value="NZ_FWEU01000003.1"/>
</dbReference>
<protein>
    <submittedName>
        <fullName evidence="1">Uncharacterized protein</fullName>
    </submittedName>
</protein>
<dbReference type="Proteomes" id="UP000191133">
    <property type="component" value="Unassembled WGS sequence"/>
</dbReference>
<evidence type="ECO:0000313" key="2">
    <source>
        <dbReference type="Proteomes" id="UP000191133"/>
    </source>
</evidence>
<dbReference type="AlphaFoldDB" id="A0A1W1GZF2"/>
<accession>A0A1W1GZF2</accession>
<dbReference type="EMBL" id="FWEU01000003">
    <property type="protein sequence ID" value="SLM24730.1"/>
    <property type="molecule type" value="Genomic_DNA"/>
</dbReference>
<reference evidence="2" key="1">
    <citation type="submission" date="2016-10" db="EMBL/GenBank/DDBJ databases">
        <authorList>
            <person name="Varghese N."/>
        </authorList>
    </citation>
    <scope>NUCLEOTIDE SEQUENCE [LARGE SCALE GENOMIC DNA]</scope>
    <source>
        <strain evidence="2">92MFCol6.1</strain>
    </source>
</reference>
<evidence type="ECO:0000313" key="1">
    <source>
        <dbReference type="EMBL" id="SLM24730.1"/>
    </source>
</evidence>